<dbReference type="Proteomes" id="UP000015101">
    <property type="component" value="Unassembled WGS sequence"/>
</dbReference>
<name>T1F8K4_HELRO</name>
<dbReference type="PANTHER" id="PTHR15510">
    <property type="entry name" value="SPERM-ASSOCIATED ANTIGEN 8"/>
    <property type="match status" value="1"/>
</dbReference>
<dbReference type="GO" id="GO:0008017">
    <property type="term" value="F:microtubule binding"/>
    <property type="evidence" value="ECO:0007669"/>
    <property type="project" value="InterPro"/>
</dbReference>
<dbReference type="CTD" id="20205153"/>
<evidence type="ECO:0000313" key="3">
    <source>
        <dbReference type="EnsemblMetazoa" id="HelroP174878"/>
    </source>
</evidence>
<dbReference type="RefSeq" id="XP_009020561.1">
    <property type="nucleotide sequence ID" value="XM_009022313.1"/>
</dbReference>
<protein>
    <submittedName>
        <fullName evidence="2 3">Uncharacterized protein</fullName>
    </submittedName>
</protein>
<dbReference type="HOGENOM" id="CLU_118848_0_0_1"/>
<feature type="region of interest" description="Disordered" evidence="1">
    <location>
        <begin position="182"/>
        <end position="202"/>
    </location>
</feature>
<dbReference type="GO" id="GO:0005737">
    <property type="term" value="C:cytoplasm"/>
    <property type="evidence" value="ECO:0000318"/>
    <property type="project" value="GO_Central"/>
</dbReference>
<dbReference type="GeneID" id="20205153"/>
<keyword evidence="4" id="KW-1185">Reference proteome</keyword>
<dbReference type="EMBL" id="KB096785">
    <property type="protein sequence ID" value="ESO01325.1"/>
    <property type="molecule type" value="Genomic_DNA"/>
</dbReference>
<reference evidence="4" key="1">
    <citation type="submission" date="2012-12" db="EMBL/GenBank/DDBJ databases">
        <authorList>
            <person name="Hellsten U."/>
            <person name="Grimwood J."/>
            <person name="Chapman J.A."/>
            <person name="Shapiro H."/>
            <person name="Aerts A."/>
            <person name="Otillar R.P."/>
            <person name="Terry A.Y."/>
            <person name="Boore J.L."/>
            <person name="Simakov O."/>
            <person name="Marletaz F."/>
            <person name="Cho S.-J."/>
            <person name="Edsinger-Gonzales E."/>
            <person name="Havlak P."/>
            <person name="Kuo D.-H."/>
            <person name="Larsson T."/>
            <person name="Lv J."/>
            <person name="Arendt D."/>
            <person name="Savage R."/>
            <person name="Osoegawa K."/>
            <person name="de Jong P."/>
            <person name="Lindberg D.R."/>
            <person name="Seaver E.C."/>
            <person name="Weisblat D.A."/>
            <person name="Putnam N.H."/>
            <person name="Grigoriev I.V."/>
            <person name="Rokhsar D.S."/>
        </authorList>
    </citation>
    <scope>NUCLEOTIDE SEQUENCE</scope>
</reference>
<dbReference type="OrthoDB" id="2120499at2759"/>
<feature type="compositionally biased region" description="Basic and acidic residues" evidence="1">
    <location>
        <begin position="189"/>
        <end position="202"/>
    </location>
</feature>
<accession>T1F8K4</accession>
<proteinExistence type="predicted"/>
<dbReference type="GO" id="GO:0005634">
    <property type="term" value="C:nucleus"/>
    <property type="evidence" value="ECO:0000318"/>
    <property type="project" value="GO_Central"/>
</dbReference>
<organism evidence="3 4">
    <name type="scientific">Helobdella robusta</name>
    <name type="common">Californian leech</name>
    <dbReference type="NCBI Taxonomy" id="6412"/>
    <lineage>
        <taxon>Eukaryota</taxon>
        <taxon>Metazoa</taxon>
        <taxon>Spiralia</taxon>
        <taxon>Lophotrochozoa</taxon>
        <taxon>Annelida</taxon>
        <taxon>Clitellata</taxon>
        <taxon>Hirudinea</taxon>
        <taxon>Rhynchobdellida</taxon>
        <taxon>Glossiphoniidae</taxon>
        <taxon>Helobdella</taxon>
    </lineage>
</organism>
<dbReference type="InParanoid" id="T1F8K4"/>
<evidence type="ECO:0000313" key="2">
    <source>
        <dbReference type="EMBL" id="ESO01325.1"/>
    </source>
</evidence>
<dbReference type="PANTHER" id="PTHR15510:SF5">
    <property type="entry name" value="SPERM-ASSOCIATED ANTIGEN 8"/>
    <property type="match status" value="1"/>
</dbReference>
<dbReference type="AlphaFoldDB" id="T1F8K4"/>
<dbReference type="GO" id="GO:0045944">
    <property type="term" value="P:positive regulation of transcription by RNA polymerase II"/>
    <property type="evidence" value="ECO:0000318"/>
    <property type="project" value="GO_Central"/>
</dbReference>
<dbReference type="Pfam" id="PF22584">
    <property type="entry name" value="CFAP143"/>
    <property type="match status" value="1"/>
</dbReference>
<reference evidence="2 4" key="2">
    <citation type="journal article" date="2013" name="Nature">
        <title>Insights into bilaterian evolution from three spiralian genomes.</title>
        <authorList>
            <person name="Simakov O."/>
            <person name="Marletaz F."/>
            <person name="Cho S.J."/>
            <person name="Edsinger-Gonzales E."/>
            <person name="Havlak P."/>
            <person name="Hellsten U."/>
            <person name="Kuo D.H."/>
            <person name="Larsson T."/>
            <person name="Lv J."/>
            <person name="Arendt D."/>
            <person name="Savage R."/>
            <person name="Osoegawa K."/>
            <person name="de Jong P."/>
            <person name="Grimwood J."/>
            <person name="Chapman J.A."/>
            <person name="Shapiro H."/>
            <person name="Aerts A."/>
            <person name="Otillar R.P."/>
            <person name="Terry A.Y."/>
            <person name="Boore J.L."/>
            <person name="Grigoriev I.V."/>
            <person name="Lindberg D.R."/>
            <person name="Seaver E.C."/>
            <person name="Weisblat D.A."/>
            <person name="Putnam N.H."/>
            <person name="Rokhsar D.S."/>
        </authorList>
    </citation>
    <scope>NUCLEOTIDE SEQUENCE</scope>
</reference>
<evidence type="ECO:0000313" key="4">
    <source>
        <dbReference type="Proteomes" id="UP000015101"/>
    </source>
</evidence>
<sequence>MPKEFDGRHVNPIANSNAKCLIENWFEERAVESLDNDRRTSEEEPVNLTRLISEHKGILSTNFNKKFDDLTVNINSYRPTCFYDKTPNTKADMLAKQFHEQAVRELEARKVEEKSKESVVVNEMPVRVNCCCPVAEIYRPDYINEQPITFWSQHSKIIPSVSDVRKTFETPFRKNASFSTPIEYSMEPNNHKPYEHDHVPNL</sequence>
<reference evidence="3" key="3">
    <citation type="submission" date="2015-06" db="UniProtKB">
        <authorList>
            <consortium name="EnsemblMetazoa"/>
        </authorList>
    </citation>
    <scope>IDENTIFICATION</scope>
</reference>
<dbReference type="EMBL" id="AMQM01005071">
    <property type="status" value="NOT_ANNOTATED_CDS"/>
    <property type="molecule type" value="Genomic_DNA"/>
</dbReference>
<dbReference type="EnsemblMetazoa" id="HelroT174878">
    <property type="protein sequence ID" value="HelroP174878"/>
    <property type="gene ID" value="HelroG174878"/>
</dbReference>
<gene>
    <name evidence="3" type="primary">20205153</name>
    <name evidence="2" type="ORF">HELRODRAFT_174878</name>
</gene>
<dbReference type="InterPro" id="IPR026124">
    <property type="entry name" value="Sperm-assoc_Ag8"/>
</dbReference>
<evidence type="ECO:0000256" key="1">
    <source>
        <dbReference type="SAM" id="MobiDB-lite"/>
    </source>
</evidence>
<dbReference type="KEGG" id="hro:HELRODRAFT_174878"/>
<dbReference type="STRING" id="6412.T1F8K4"/>